<evidence type="ECO:0000256" key="1">
    <source>
        <dbReference type="SAM" id="Phobius"/>
    </source>
</evidence>
<feature type="transmembrane region" description="Helical" evidence="1">
    <location>
        <begin position="12"/>
        <end position="32"/>
    </location>
</feature>
<proteinExistence type="predicted"/>
<organism evidence="2">
    <name type="scientific">Manihot esculenta</name>
    <name type="common">Cassava</name>
    <name type="synonym">Jatropha manihot</name>
    <dbReference type="NCBI Taxonomy" id="3983"/>
    <lineage>
        <taxon>Eukaryota</taxon>
        <taxon>Viridiplantae</taxon>
        <taxon>Streptophyta</taxon>
        <taxon>Embryophyta</taxon>
        <taxon>Tracheophyta</taxon>
        <taxon>Spermatophyta</taxon>
        <taxon>Magnoliopsida</taxon>
        <taxon>eudicotyledons</taxon>
        <taxon>Gunneridae</taxon>
        <taxon>Pentapetalae</taxon>
        <taxon>rosids</taxon>
        <taxon>fabids</taxon>
        <taxon>Malpighiales</taxon>
        <taxon>Euphorbiaceae</taxon>
        <taxon>Crotonoideae</taxon>
        <taxon>Manihoteae</taxon>
        <taxon>Manihot</taxon>
    </lineage>
</organism>
<dbReference type="AlphaFoldDB" id="A0A2C9VER1"/>
<accession>A0A2C9VER1</accession>
<protein>
    <recommendedName>
        <fullName evidence="3">Transmembrane protein</fullName>
    </recommendedName>
</protein>
<keyword evidence="1" id="KW-0472">Membrane</keyword>
<sequence length="75" mass="9133">MSTTLIFHLRKIKEYIAIFTICFALSPTIFLFFCDSDAAVGSNVYCMFLVRRGRRRRRRRKKRKRMMMMIEIGWF</sequence>
<name>A0A2C9VER1_MANES</name>
<evidence type="ECO:0008006" key="3">
    <source>
        <dbReference type="Google" id="ProtNLM"/>
    </source>
</evidence>
<evidence type="ECO:0000313" key="2">
    <source>
        <dbReference type="EMBL" id="OAY43714.1"/>
    </source>
</evidence>
<dbReference type="EMBL" id="CM004394">
    <property type="protein sequence ID" value="OAY43714.1"/>
    <property type="molecule type" value="Genomic_DNA"/>
</dbReference>
<keyword evidence="1" id="KW-0812">Transmembrane</keyword>
<keyword evidence="1" id="KW-1133">Transmembrane helix</keyword>
<reference evidence="2" key="1">
    <citation type="submission" date="2016-02" db="EMBL/GenBank/DDBJ databases">
        <title>WGS assembly of Manihot esculenta.</title>
        <authorList>
            <person name="Bredeson J.V."/>
            <person name="Prochnik S.E."/>
            <person name="Lyons J.B."/>
            <person name="Schmutz J."/>
            <person name="Grimwood J."/>
            <person name="Vrebalov J."/>
            <person name="Bart R.S."/>
            <person name="Amuge T."/>
            <person name="Ferguson M.E."/>
            <person name="Green R."/>
            <person name="Putnam N."/>
            <person name="Stites J."/>
            <person name="Rounsley S."/>
            <person name="Rokhsar D.S."/>
        </authorList>
    </citation>
    <scope>NUCLEOTIDE SEQUENCE [LARGE SCALE GENOMIC DNA]</scope>
    <source>
        <tissue evidence="2">Leaf</tissue>
    </source>
</reference>
<gene>
    <name evidence="2" type="ORF">MANES_08G091900</name>
</gene>
<feature type="transmembrane region" description="Helical" evidence="1">
    <location>
        <begin position="38"/>
        <end position="54"/>
    </location>
</feature>